<dbReference type="InterPro" id="IPR008906">
    <property type="entry name" value="HATC_C_dom"/>
</dbReference>
<organism evidence="3">
    <name type="scientific">Schizaphis graminum</name>
    <name type="common">Green bug aphid</name>
    <dbReference type="NCBI Taxonomy" id="13262"/>
    <lineage>
        <taxon>Eukaryota</taxon>
        <taxon>Metazoa</taxon>
        <taxon>Ecdysozoa</taxon>
        <taxon>Arthropoda</taxon>
        <taxon>Hexapoda</taxon>
        <taxon>Insecta</taxon>
        <taxon>Pterygota</taxon>
        <taxon>Neoptera</taxon>
        <taxon>Paraneoptera</taxon>
        <taxon>Hemiptera</taxon>
        <taxon>Sternorrhyncha</taxon>
        <taxon>Aphidomorpha</taxon>
        <taxon>Aphidoidea</taxon>
        <taxon>Aphididae</taxon>
        <taxon>Aphidini</taxon>
        <taxon>Schizaphis</taxon>
    </lineage>
</organism>
<dbReference type="InterPro" id="IPR025398">
    <property type="entry name" value="DUF4371"/>
</dbReference>
<dbReference type="PANTHER" id="PTHR45749">
    <property type="match status" value="1"/>
</dbReference>
<dbReference type="EMBL" id="GGMR01014110">
    <property type="protein sequence ID" value="MBY26729.1"/>
    <property type="molecule type" value="Transcribed_RNA"/>
</dbReference>
<proteinExistence type="predicted"/>
<dbReference type="AlphaFoldDB" id="A0A2S2PBA1"/>
<reference evidence="3" key="1">
    <citation type="submission" date="2018-04" db="EMBL/GenBank/DDBJ databases">
        <title>Transcriptome of Schizaphis graminum biotype I.</title>
        <authorList>
            <person name="Scully E.D."/>
            <person name="Geib S.M."/>
            <person name="Palmer N.A."/>
            <person name="Koch K."/>
            <person name="Bradshaw J."/>
            <person name="Heng-Moss T."/>
            <person name="Sarath G."/>
        </authorList>
    </citation>
    <scope>NUCLEOTIDE SEQUENCE</scope>
</reference>
<feature type="domain" description="DUF4371" evidence="2">
    <location>
        <begin position="67"/>
        <end position="244"/>
    </location>
</feature>
<accession>A0A2S2PBA1</accession>
<dbReference type="InterPro" id="IPR012337">
    <property type="entry name" value="RNaseH-like_sf"/>
</dbReference>
<sequence>MALKSWTKDGFSTWISGLSRIINHEVSTSHITSTIKVKTRTKCLPLLPSMEHKRKCQISMNRQIVSELIAIVIFLAQHNLGFRGHNEKWSNALSKGNFKDLVLLMSTHSATLSEHVTRLQSIGKKELSFISWERQNQIIDSIAQDIASQIQTNVKQSKIFSISIDSTFDTSRKEQVSFIIRYVCPNTGSIFERLLAIRESPNTCGIDLFSLFINVMKKYNIDWINDLVGQSYDGASNMRGMYNGLQALVKAKNKHATFVWCHAHRLNLVVKELVSSSVDSVNLFGNLETLYSFIWYAKKRVALYRQFQEKHNNNSEKHQLMALKRVCNTRWSSHSTSLDTVLKTYTPIIDTLKYIQKYEGMGDAKTGATASGLIDYLTSYRFLLTAFAFQKIFRILEPVNKLLQAKDLDLMAAVVLIENAKSKICMINCRDTDSFSDVVLAAEQFSETIDVEFVALPTPRCRRVPKFSGELQRDEPITDPITKFKVECYYGALDIIQNELNNRFGNDEAELLKDLSLLSKKRILEVKNSPNSLPKDAFKIVCELYSTFLQYDDLVNEYQQFCSNFLELEKSILLPEYLHNNESESDESDYEDGFDSIFEIVEQDKIENQPVFVTRNLENVGSMGKLFKLFCVSQLKCVFPNLHTLLHIAVTLPVSSCSVERSFSKLKLVKTKLRTTMKEERLESLLKITCEQDCVPNVENVINNFANKSSELSKALLY</sequence>
<dbReference type="Pfam" id="PF14291">
    <property type="entry name" value="DUF4371"/>
    <property type="match status" value="1"/>
</dbReference>
<dbReference type="PANTHER" id="PTHR45749:SF21">
    <property type="entry name" value="DUF4371 DOMAIN-CONTAINING PROTEIN"/>
    <property type="match status" value="1"/>
</dbReference>
<evidence type="ECO:0000259" key="1">
    <source>
        <dbReference type="Pfam" id="PF05699"/>
    </source>
</evidence>
<protein>
    <submittedName>
        <fullName evidence="3">Zinc finger MYM-type protein 1</fullName>
    </submittedName>
</protein>
<evidence type="ECO:0000313" key="3">
    <source>
        <dbReference type="EMBL" id="MBY26729.1"/>
    </source>
</evidence>
<name>A0A2S2PBA1_SCHGA</name>
<dbReference type="GO" id="GO:0046983">
    <property type="term" value="F:protein dimerization activity"/>
    <property type="evidence" value="ECO:0007669"/>
    <property type="project" value="InterPro"/>
</dbReference>
<evidence type="ECO:0000259" key="2">
    <source>
        <dbReference type="Pfam" id="PF14291"/>
    </source>
</evidence>
<dbReference type="Pfam" id="PF05699">
    <property type="entry name" value="Dimer_Tnp_hAT"/>
    <property type="match status" value="1"/>
</dbReference>
<feature type="domain" description="HAT C-terminal dimerisation" evidence="1">
    <location>
        <begin position="637"/>
        <end position="686"/>
    </location>
</feature>
<gene>
    <name evidence="3" type="primary">ZMYM1_116</name>
    <name evidence="3" type="ORF">g.12671</name>
</gene>
<dbReference type="SUPFAM" id="SSF53098">
    <property type="entry name" value="Ribonuclease H-like"/>
    <property type="match status" value="1"/>
</dbReference>